<evidence type="ECO:0000256" key="1">
    <source>
        <dbReference type="SAM" id="MobiDB-lite"/>
    </source>
</evidence>
<feature type="transmembrane region" description="Helical" evidence="2">
    <location>
        <begin position="158"/>
        <end position="179"/>
    </location>
</feature>
<accession>A0ABW9E8B5</accession>
<dbReference type="PANTHER" id="PTHR34219:SF1">
    <property type="entry name" value="PEPSY DOMAIN-CONTAINING PROTEIN"/>
    <property type="match status" value="1"/>
</dbReference>
<feature type="transmembrane region" description="Helical" evidence="2">
    <location>
        <begin position="27"/>
        <end position="51"/>
    </location>
</feature>
<comment type="caution">
    <text evidence="4">The sequence shown here is derived from an EMBL/GenBank/DDBJ whole genome shotgun (WGS) entry which is preliminary data.</text>
</comment>
<protein>
    <submittedName>
        <fullName evidence="4">PepSY domain-containing protein</fullName>
    </submittedName>
</protein>
<feature type="transmembrane region" description="Helical" evidence="2">
    <location>
        <begin position="427"/>
        <end position="448"/>
    </location>
</feature>
<keyword evidence="2" id="KW-0472">Membrane</keyword>
<organism evidence="4 5">
    <name type="scientific">Paraburkholderia strydomiana</name>
    <dbReference type="NCBI Taxonomy" id="1245417"/>
    <lineage>
        <taxon>Bacteria</taxon>
        <taxon>Pseudomonadati</taxon>
        <taxon>Pseudomonadota</taxon>
        <taxon>Betaproteobacteria</taxon>
        <taxon>Burkholderiales</taxon>
        <taxon>Burkholderiaceae</taxon>
        <taxon>Paraburkholderia</taxon>
    </lineage>
</organism>
<evidence type="ECO:0000313" key="5">
    <source>
        <dbReference type="Proteomes" id="UP001629392"/>
    </source>
</evidence>
<feature type="transmembrane region" description="Helical" evidence="2">
    <location>
        <begin position="205"/>
        <end position="227"/>
    </location>
</feature>
<gene>
    <name evidence="4" type="ORF">PQQ73_02735</name>
</gene>
<sequence>MSTTTAAQRINPATGATNPGYRTLWRWHFYAGLFVMPFLVVLAITGTLYCFQPQIEPLLYRHRLIVESQATPRLPDNALLAKARAAMPPGSTAVTAVIASDPRRSAEYVFRLADGDKESAYLNPYNGELLGTLSVERRFMQVDRMLHRKLLLGKPGELLMELAACWTLVLIGTGVALWWPREKTTARAALLPRFTLKGRALWKNLHAVMGIWLALGALAFVLTGLPWSGSWGQQFKALATAANLGAPPGSWGGLPLRSVLPGARRERDSSMNMPVRDEANSARHAHDEHHGHSSDADSMPGMVMDDLPLPLTPWAVGNTRVPSSAVTHDDADADAPQALPLGRIVEIAASLGVKDGYSIVLPTSATGVYTVSYFPDDPKKERTLYIDQYSGAVLKDIRYSDYGAVSKAVSYGTSLHMGRYFGLANQILCAAISVGLAAMAVTGCVMWWKRRPQRTLGAPSRERGAPPMRGWKTGLVLLGIVFPLMGATLAAVWVLDWMFFGRTSRRLTSV</sequence>
<reference evidence="4 5" key="1">
    <citation type="journal article" date="2024" name="Chem. Sci.">
        <title>Discovery of megapolipeptins by genome mining of a Burkholderiales bacteria collection.</title>
        <authorList>
            <person name="Paulo B.S."/>
            <person name="Recchia M.J.J."/>
            <person name="Lee S."/>
            <person name="Fergusson C.H."/>
            <person name="Romanowski S.B."/>
            <person name="Hernandez A."/>
            <person name="Krull N."/>
            <person name="Liu D.Y."/>
            <person name="Cavanagh H."/>
            <person name="Bos A."/>
            <person name="Gray C.A."/>
            <person name="Murphy B.T."/>
            <person name="Linington R.G."/>
            <person name="Eustaquio A.S."/>
        </authorList>
    </citation>
    <scope>NUCLEOTIDE SEQUENCE [LARGE SCALE GENOMIC DNA]</scope>
    <source>
        <strain evidence="4 5">RL17-350-BIC-E</strain>
    </source>
</reference>
<dbReference type="EMBL" id="JAQQCL010000001">
    <property type="protein sequence ID" value="MFM0715243.1"/>
    <property type="molecule type" value="Genomic_DNA"/>
</dbReference>
<proteinExistence type="predicted"/>
<evidence type="ECO:0000256" key="2">
    <source>
        <dbReference type="SAM" id="Phobius"/>
    </source>
</evidence>
<dbReference type="InterPro" id="IPR025711">
    <property type="entry name" value="PepSY"/>
</dbReference>
<keyword evidence="5" id="KW-1185">Reference proteome</keyword>
<dbReference type="Pfam" id="PF03413">
    <property type="entry name" value="PepSY"/>
    <property type="match status" value="1"/>
</dbReference>
<dbReference type="Pfam" id="PF03929">
    <property type="entry name" value="PepSY_TM"/>
    <property type="match status" value="1"/>
</dbReference>
<dbReference type="InterPro" id="IPR005625">
    <property type="entry name" value="PepSY-ass_TM"/>
</dbReference>
<dbReference type="Proteomes" id="UP001629392">
    <property type="component" value="Unassembled WGS sequence"/>
</dbReference>
<dbReference type="RefSeq" id="WP_408152051.1">
    <property type="nucleotide sequence ID" value="NZ_JAQQCL010000001.1"/>
</dbReference>
<feature type="domain" description="PepSY" evidence="3">
    <location>
        <begin position="354"/>
        <end position="396"/>
    </location>
</feature>
<feature type="transmembrane region" description="Helical" evidence="2">
    <location>
        <begin position="475"/>
        <end position="500"/>
    </location>
</feature>
<dbReference type="PANTHER" id="PTHR34219">
    <property type="entry name" value="IRON-REGULATED INNER MEMBRANE PROTEIN-RELATED"/>
    <property type="match status" value="1"/>
</dbReference>
<evidence type="ECO:0000313" key="4">
    <source>
        <dbReference type="EMBL" id="MFM0715243.1"/>
    </source>
</evidence>
<name>A0ABW9E8B5_9BURK</name>
<keyword evidence="2" id="KW-0812">Transmembrane</keyword>
<feature type="compositionally biased region" description="Basic and acidic residues" evidence="1">
    <location>
        <begin position="263"/>
        <end position="295"/>
    </location>
</feature>
<feature type="region of interest" description="Disordered" evidence="1">
    <location>
        <begin position="263"/>
        <end position="302"/>
    </location>
</feature>
<evidence type="ECO:0000259" key="3">
    <source>
        <dbReference type="Pfam" id="PF03413"/>
    </source>
</evidence>
<keyword evidence="2" id="KW-1133">Transmembrane helix</keyword>